<evidence type="ECO:0000256" key="2">
    <source>
        <dbReference type="SAM" id="Phobius"/>
    </source>
</evidence>
<evidence type="ECO:0000313" key="4">
    <source>
        <dbReference type="EMBL" id="GAA3639543.1"/>
    </source>
</evidence>
<gene>
    <name evidence="4" type="ORF">GCM10022200_23770</name>
</gene>
<dbReference type="RefSeq" id="WP_344738837.1">
    <property type="nucleotide sequence ID" value="NZ_BAAAYU010000005.1"/>
</dbReference>
<evidence type="ECO:0000313" key="5">
    <source>
        <dbReference type="Proteomes" id="UP001501697"/>
    </source>
</evidence>
<keyword evidence="2" id="KW-0472">Membrane</keyword>
<feature type="region of interest" description="Disordered" evidence="1">
    <location>
        <begin position="1"/>
        <end position="37"/>
    </location>
</feature>
<keyword evidence="2" id="KW-0812">Transmembrane</keyword>
<keyword evidence="2" id="KW-1133">Transmembrane helix</keyword>
<accession>A0ABP7ATG6</accession>
<feature type="region of interest" description="Disordered" evidence="1">
    <location>
        <begin position="125"/>
        <end position="158"/>
    </location>
</feature>
<feature type="region of interest" description="Disordered" evidence="1">
    <location>
        <begin position="54"/>
        <end position="81"/>
    </location>
</feature>
<feature type="transmembrane region" description="Helical" evidence="2">
    <location>
        <begin position="100"/>
        <end position="121"/>
    </location>
</feature>
<name>A0ABP7ATG6_9MICO</name>
<sequence length="345" mass="36215">MSDNLNGGASGRPESDQSNESADPVTSPAGWYPDPHNAAARRYWDGTAWTDHTAYPTDGVPSQAAAPAPAAPLNADGATSPPVASAAAVSLKKPWYRRPAIIVPVSVVAALIVFVVVVGSLNRPAAPSAGDEQPASQSEDAAEPAADDEEPEEEPASAAPADLELGETAFGVDVQQGTGWYAVQVTNPNDDYVFGFAEISVEAYDAAGVLIDSDSTYTTILSGESWYIGTFFDIGSATIDHLEVRGPVASEATYSAAEETGHMTIQNITTGPEYDRMTVTGQLVSAFSEDQDLVRIDLIARDASGKVVGVDFTFTDRVPAGGTVAWETSFWEVPLDSTVSAYPHL</sequence>
<protein>
    <recommendedName>
        <fullName evidence="3">DUF2510 domain-containing protein</fullName>
    </recommendedName>
</protein>
<dbReference type="Pfam" id="PF10708">
    <property type="entry name" value="DUF2510"/>
    <property type="match status" value="1"/>
</dbReference>
<feature type="domain" description="DUF2510" evidence="3">
    <location>
        <begin position="29"/>
        <end position="62"/>
    </location>
</feature>
<feature type="compositionally biased region" description="Acidic residues" evidence="1">
    <location>
        <begin position="140"/>
        <end position="155"/>
    </location>
</feature>
<organism evidence="4 5">
    <name type="scientific">Microbacterium awajiense</name>
    <dbReference type="NCBI Taxonomy" id="415214"/>
    <lineage>
        <taxon>Bacteria</taxon>
        <taxon>Bacillati</taxon>
        <taxon>Actinomycetota</taxon>
        <taxon>Actinomycetes</taxon>
        <taxon>Micrococcales</taxon>
        <taxon>Microbacteriaceae</taxon>
        <taxon>Microbacterium</taxon>
    </lineage>
</organism>
<evidence type="ECO:0000259" key="3">
    <source>
        <dbReference type="Pfam" id="PF10708"/>
    </source>
</evidence>
<proteinExistence type="predicted"/>
<keyword evidence="5" id="KW-1185">Reference proteome</keyword>
<reference evidence="5" key="1">
    <citation type="journal article" date="2019" name="Int. J. Syst. Evol. Microbiol.">
        <title>The Global Catalogue of Microorganisms (GCM) 10K type strain sequencing project: providing services to taxonomists for standard genome sequencing and annotation.</title>
        <authorList>
            <consortium name="The Broad Institute Genomics Platform"/>
            <consortium name="The Broad Institute Genome Sequencing Center for Infectious Disease"/>
            <person name="Wu L."/>
            <person name="Ma J."/>
        </authorList>
    </citation>
    <scope>NUCLEOTIDE SEQUENCE [LARGE SCALE GENOMIC DNA]</scope>
    <source>
        <strain evidence="5">JCM 16544</strain>
    </source>
</reference>
<comment type="caution">
    <text evidence="4">The sequence shown here is derived from an EMBL/GenBank/DDBJ whole genome shotgun (WGS) entry which is preliminary data.</text>
</comment>
<dbReference type="InterPro" id="IPR018929">
    <property type="entry name" value="DUF2510"/>
</dbReference>
<evidence type="ECO:0000256" key="1">
    <source>
        <dbReference type="SAM" id="MobiDB-lite"/>
    </source>
</evidence>
<dbReference type="Proteomes" id="UP001501697">
    <property type="component" value="Unassembled WGS sequence"/>
</dbReference>
<dbReference type="EMBL" id="BAAAYU010000005">
    <property type="protein sequence ID" value="GAA3639543.1"/>
    <property type="molecule type" value="Genomic_DNA"/>
</dbReference>